<proteinExistence type="predicted"/>
<reference evidence="2" key="2">
    <citation type="submission" date="2025-08" db="UniProtKB">
        <authorList>
            <consortium name="Ensembl"/>
        </authorList>
    </citation>
    <scope>IDENTIFICATION</scope>
    <source>
        <strain evidence="2">2N</strain>
    </source>
</reference>
<dbReference type="HOGENOM" id="CLU_097632_3_0_1"/>
<dbReference type="STRING" id="10141.ENSCPOP00000012334"/>
<protein>
    <submittedName>
        <fullName evidence="2">Ribonuclease H2 subunit C</fullName>
    </submittedName>
</protein>
<dbReference type="Pfam" id="PF08615">
    <property type="entry name" value="RNase_H2_suC"/>
    <property type="match status" value="1"/>
</dbReference>
<dbReference type="GO" id="GO:0032299">
    <property type="term" value="C:ribonuclease H2 complex"/>
    <property type="evidence" value="ECO:0007669"/>
    <property type="project" value="Ensembl"/>
</dbReference>
<dbReference type="Gene3D" id="2.40.128.680">
    <property type="match status" value="1"/>
</dbReference>
<organism evidence="2 3">
    <name type="scientific">Cavia porcellus</name>
    <name type="common">Guinea pig</name>
    <dbReference type="NCBI Taxonomy" id="10141"/>
    <lineage>
        <taxon>Eukaryota</taxon>
        <taxon>Metazoa</taxon>
        <taxon>Chordata</taxon>
        <taxon>Craniata</taxon>
        <taxon>Vertebrata</taxon>
        <taxon>Euteleostomi</taxon>
        <taxon>Mammalia</taxon>
        <taxon>Eutheria</taxon>
        <taxon>Euarchontoglires</taxon>
        <taxon>Glires</taxon>
        <taxon>Rodentia</taxon>
        <taxon>Hystricomorpha</taxon>
        <taxon>Caviidae</taxon>
        <taxon>Cavia</taxon>
    </lineage>
</organism>
<evidence type="ECO:0000313" key="3">
    <source>
        <dbReference type="Proteomes" id="UP000005447"/>
    </source>
</evidence>
<dbReference type="InParanoid" id="H0VPB6"/>
<dbReference type="CDD" id="cd09271">
    <property type="entry name" value="RNase_H2-C"/>
    <property type="match status" value="1"/>
</dbReference>
<sequence>MESSCEVAVDKQRVHVRPATLHDAAPAVLHLLPCDVLANRPAPVERFFTPAISQGTDGLQVSFRGRSLRGEEVSVPPGLAGYVMVPEREEGQIKREDFRDSENNGEEDEQELLERSFDRFIGATSSFSGFTVWGLETVPGPDAKVRGALAWPTLAEAIHAQVPEN</sequence>
<dbReference type="eggNOG" id="ENOG502SBKV">
    <property type="taxonomic scope" value="Eukaryota"/>
</dbReference>
<dbReference type="GO" id="GO:0006401">
    <property type="term" value="P:RNA catabolic process"/>
    <property type="evidence" value="ECO:0007669"/>
    <property type="project" value="Ensembl"/>
</dbReference>
<dbReference type="GeneTree" id="ENSGT00390000001568"/>
<keyword evidence="3" id="KW-1185">Reference proteome</keyword>
<dbReference type="PANTHER" id="PTHR47063:SF1">
    <property type="entry name" value="RIBONUCLEASE H2 SUBUNIT C"/>
    <property type="match status" value="1"/>
</dbReference>
<feature type="region of interest" description="Disordered" evidence="1">
    <location>
        <begin position="86"/>
        <end position="109"/>
    </location>
</feature>
<dbReference type="InterPro" id="IPR013924">
    <property type="entry name" value="RNase_H2_suC"/>
</dbReference>
<reference evidence="3" key="1">
    <citation type="journal article" date="2011" name="Nature">
        <title>A high-resolution map of human evolutionary constraint using 29 mammals.</title>
        <authorList>
            <person name="Lindblad-Toh K."/>
            <person name="Garber M."/>
            <person name="Zuk O."/>
            <person name="Lin M.F."/>
            <person name="Parker B.J."/>
            <person name="Washietl S."/>
            <person name="Kheradpour P."/>
            <person name="Ernst J."/>
            <person name="Jordan G."/>
            <person name="Mauceli E."/>
            <person name="Ward L.D."/>
            <person name="Lowe C.B."/>
            <person name="Holloway A.K."/>
            <person name="Clamp M."/>
            <person name="Gnerre S."/>
            <person name="Alfoldi J."/>
            <person name="Beal K."/>
            <person name="Chang J."/>
            <person name="Clawson H."/>
            <person name="Cuff J."/>
            <person name="Di Palma F."/>
            <person name="Fitzgerald S."/>
            <person name="Flicek P."/>
            <person name="Guttman M."/>
            <person name="Hubisz M.J."/>
            <person name="Jaffe D.B."/>
            <person name="Jungreis I."/>
            <person name="Kent W.J."/>
            <person name="Kostka D."/>
            <person name="Lara M."/>
            <person name="Martins A.L."/>
            <person name="Massingham T."/>
            <person name="Moltke I."/>
            <person name="Raney B.J."/>
            <person name="Rasmussen M.D."/>
            <person name="Robinson J."/>
            <person name="Stark A."/>
            <person name="Vilella A.J."/>
            <person name="Wen J."/>
            <person name="Xie X."/>
            <person name="Zody M.C."/>
            <person name="Baldwin J."/>
            <person name="Bloom T."/>
            <person name="Chin C.W."/>
            <person name="Heiman D."/>
            <person name="Nicol R."/>
            <person name="Nusbaum C."/>
            <person name="Young S."/>
            <person name="Wilkinson J."/>
            <person name="Worley K.C."/>
            <person name="Kovar C.L."/>
            <person name="Muzny D.M."/>
            <person name="Gibbs R.A."/>
            <person name="Cree A."/>
            <person name="Dihn H.H."/>
            <person name="Fowler G."/>
            <person name="Jhangiani S."/>
            <person name="Joshi V."/>
            <person name="Lee S."/>
            <person name="Lewis L.R."/>
            <person name="Nazareth L.V."/>
            <person name="Okwuonu G."/>
            <person name="Santibanez J."/>
            <person name="Warren W.C."/>
            <person name="Mardis E.R."/>
            <person name="Weinstock G.M."/>
            <person name="Wilson R.K."/>
            <person name="Delehaunty K."/>
            <person name="Dooling D."/>
            <person name="Fronik C."/>
            <person name="Fulton L."/>
            <person name="Fulton B."/>
            <person name="Graves T."/>
            <person name="Minx P."/>
            <person name="Sodergren E."/>
            <person name="Birney E."/>
            <person name="Margulies E.H."/>
            <person name="Herrero J."/>
            <person name="Green E.D."/>
            <person name="Haussler D."/>
            <person name="Siepel A."/>
            <person name="Goldman N."/>
            <person name="Pollard K.S."/>
            <person name="Pedersen J.S."/>
            <person name="Lander E.S."/>
            <person name="Kellis M."/>
        </authorList>
    </citation>
    <scope>NUCLEOTIDE SEQUENCE [LARGE SCALE GENOMIC DNA]</scope>
    <source>
        <strain evidence="3">2N</strain>
    </source>
</reference>
<feature type="compositionally biased region" description="Basic and acidic residues" evidence="1">
    <location>
        <begin position="86"/>
        <end position="102"/>
    </location>
</feature>
<reference evidence="2" key="3">
    <citation type="submission" date="2025-09" db="UniProtKB">
        <authorList>
            <consortium name="Ensembl"/>
        </authorList>
    </citation>
    <scope>IDENTIFICATION</scope>
    <source>
        <strain evidence="2">2N</strain>
    </source>
</reference>
<evidence type="ECO:0000256" key="1">
    <source>
        <dbReference type="SAM" id="MobiDB-lite"/>
    </source>
</evidence>
<dbReference type="EMBL" id="AAKN02038535">
    <property type="status" value="NOT_ANNOTATED_CDS"/>
    <property type="molecule type" value="Genomic_DNA"/>
</dbReference>
<dbReference type="PANTHER" id="PTHR47063">
    <property type="entry name" value="RIBONUCLEASE H2 SUBUNIT C"/>
    <property type="match status" value="1"/>
</dbReference>
<accession>H0VPB6</accession>
<dbReference type="InterPro" id="IPR052863">
    <property type="entry name" value="RNase_H2_subunit_C"/>
</dbReference>
<dbReference type="Bgee" id="ENSCPOG00000013696">
    <property type="expression patterns" value="Expressed in testis and 12 other cell types or tissues"/>
</dbReference>
<dbReference type="VEuPathDB" id="HostDB:ENSCPOG00000013696"/>
<name>H0VPB6_CAVPO</name>
<gene>
    <name evidence="2" type="primary">RNASEH2C</name>
</gene>
<evidence type="ECO:0000313" key="2">
    <source>
        <dbReference type="Ensembl" id="ENSCPOP00000012334.1"/>
    </source>
</evidence>
<dbReference type="FunCoup" id="H0VPB6">
    <property type="interactions" value="86"/>
</dbReference>
<dbReference type="OMA" id="FDQFIGA"/>
<dbReference type="Ensembl" id="ENSCPOT00000013835.2">
    <property type="protein sequence ID" value="ENSCPOP00000012334.1"/>
    <property type="gene ID" value="ENSCPOG00000013696.3"/>
</dbReference>
<dbReference type="Proteomes" id="UP000005447">
    <property type="component" value="Unassembled WGS sequence"/>
</dbReference>
<dbReference type="AlphaFoldDB" id="H0VPB6"/>